<dbReference type="EMBL" id="JBFPKE010000004">
    <property type="protein sequence ID" value="MEX3751675.1"/>
    <property type="molecule type" value="Genomic_DNA"/>
</dbReference>
<organism evidence="1 2">
    <name type="scientific">Paraburkholderia phenoliruptrix</name>
    <dbReference type="NCBI Taxonomy" id="252970"/>
    <lineage>
        <taxon>Bacteria</taxon>
        <taxon>Pseudomonadati</taxon>
        <taxon>Pseudomonadota</taxon>
        <taxon>Betaproteobacteria</taxon>
        <taxon>Burkholderiales</taxon>
        <taxon>Burkholderiaceae</taxon>
        <taxon>Paraburkholderia</taxon>
    </lineage>
</organism>
<sequence length="99" mass="11237">MNTPRSPWKTRYFLDTEFTSFDAGQLISVAIVGEDGREFYAERSDFESSLCSDFVREIVLPQLGQFPGRSLPASRSQARSRELVVRNTSLTQARAMLRS</sequence>
<dbReference type="Gene3D" id="3.30.420.10">
    <property type="entry name" value="Ribonuclease H-like superfamily/Ribonuclease H"/>
    <property type="match status" value="1"/>
</dbReference>
<accession>A0ABV3WEL7</accession>
<dbReference type="InterPro" id="IPR036397">
    <property type="entry name" value="RNaseH_sf"/>
</dbReference>
<evidence type="ECO:0000313" key="2">
    <source>
        <dbReference type="Proteomes" id="UP001558535"/>
    </source>
</evidence>
<keyword evidence="2" id="KW-1185">Reference proteome</keyword>
<dbReference type="RefSeq" id="WP_368608377.1">
    <property type="nucleotide sequence ID" value="NZ_JBFPKB010000005.1"/>
</dbReference>
<comment type="caution">
    <text evidence="1">The sequence shown here is derived from an EMBL/GenBank/DDBJ whole genome shotgun (WGS) entry which is preliminary data.</text>
</comment>
<evidence type="ECO:0000313" key="1">
    <source>
        <dbReference type="EMBL" id="MEX3751675.1"/>
    </source>
</evidence>
<dbReference type="Proteomes" id="UP001558535">
    <property type="component" value="Unassembled WGS sequence"/>
</dbReference>
<gene>
    <name evidence="1" type="ORF">AB3X84_16915</name>
</gene>
<protein>
    <submittedName>
        <fullName evidence="1">Uncharacterized protein</fullName>
    </submittedName>
</protein>
<name>A0ABV3WEL7_9BURK</name>
<proteinExistence type="predicted"/>
<reference evidence="1 2" key="1">
    <citation type="submission" date="2024-07" db="EMBL/GenBank/DDBJ databases">
        <title>A survey of Mimosa microsymbionts across Brazilian biomes reveals a high diversity of Paraburkholderia nodulating endemic species, but also that Cupriavidus is common as a symbiont of widespread species.</title>
        <authorList>
            <person name="Rouws L."/>
            <person name="Barauna A."/>
            <person name="Beukes C."/>
            <person name="Rouws J.R.C."/>
            <person name="De Faria S.M."/>
            <person name="Gross E."/>
            <person name="Bueno Dos Reis Junior F."/>
            <person name="Simon M.F."/>
            <person name="Maluk M."/>
            <person name="Odee D.W."/>
            <person name="Kenicer G."/>
            <person name="Young J.P.W."/>
            <person name="Reis V.M."/>
            <person name="Zilli J."/>
            <person name="James E.K."/>
        </authorList>
    </citation>
    <scope>NUCLEOTIDE SEQUENCE [LARGE SCALE GENOMIC DNA]</scope>
    <source>
        <strain evidence="1 2">BR14375</strain>
    </source>
</reference>